<dbReference type="Proteomes" id="UP000253945">
    <property type="component" value="Unassembled WGS sequence"/>
</dbReference>
<name>A0A369ZNN8_9PAST</name>
<protein>
    <submittedName>
        <fullName evidence="2">Type II toxin-antitoxin system RelE/ParE family toxin</fullName>
    </submittedName>
</protein>
<dbReference type="InterPro" id="IPR052747">
    <property type="entry name" value="TA_system_RelE_toxin"/>
</dbReference>
<comment type="caution">
    <text evidence="2">The sequence shown here is derived from an EMBL/GenBank/DDBJ whole genome shotgun (WGS) entry which is preliminary data.</text>
</comment>
<keyword evidence="3" id="KW-1185">Reference proteome</keyword>
<keyword evidence="1" id="KW-1277">Toxin-antitoxin system</keyword>
<dbReference type="InterPro" id="IPR007712">
    <property type="entry name" value="RelE/ParE_toxin"/>
</dbReference>
<dbReference type="InterPro" id="IPR035093">
    <property type="entry name" value="RelE/ParE_toxin_dom_sf"/>
</dbReference>
<evidence type="ECO:0000313" key="2">
    <source>
        <dbReference type="EMBL" id="RDF10757.1"/>
    </source>
</evidence>
<dbReference type="EMBL" id="QEQF01000003">
    <property type="protein sequence ID" value="RDF10757.1"/>
    <property type="molecule type" value="Genomic_DNA"/>
</dbReference>
<sequence>MNTVIWTTKAAKNLLKIDSRYHAMIKEKTEELANFPDVVLDLKKLKGTKSGYRLRVGNYRVLFDVIDGVPVVIEIKAVMKRSERTYN</sequence>
<evidence type="ECO:0000313" key="3">
    <source>
        <dbReference type="Proteomes" id="UP000253945"/>
    </source>
</evidence>
<dbReference type="PANTHER" id="PTHR38813">
    <property type="match status" value="1"/>
</dbReference>
<reference evidence="2 3" key="1">
    <citation type="submission" date="2018-05" db="EMBL/GenBank/DDBJ databases">
        <title>Draft Genome Sequences for a Diverse set of 7 Haemophilus Species.</title>
        <authorList>
            <person name="Nichols M."/>
            <person name="Topaz N."/>
            <person name="Wang X."/>
            <person name="Wang X."/>
            <person name="Boxrud D."/>
        </authorList>
    </citation>
    <scope>NUCLEOTIDE SEQUENCE [LARGE SCALE GENOMIC DNA]</scope>
    <source>
        <strain evidence="2 3">C2014016342</strain>
    </source>
</reference>
<dbReference type="PANTHER" id="PTHR38813:SF1">
    <property type="entry name" value="TOXIN RELE1-RELATED"/>
    <property type="match status" value="1"/>
</dbReference>
<evidence type="ECO:0000256" key="1">
    <source>
        <dbReference type="ARBA" id="ARBA00022649"/>
    </source>
</evidence>
<gene>
    <name evidence="2" type="ORF">DPV92_04205</name>
</gene>
<dbReference type="Gene3D" id="3.30.2310.20">
    <property type="entry name" value="RelE-like"/>
    <property type="match status" value="1"/>
</dbReference>
<dbReference type="SUPFAM" id="SSF143011">
    <property type="entry name" value="RelE-like"/>
    <property type="match status" value="1"/>
</dbReference>
<organism evidence="2 3">
    <name type="scientific">Haemophilus paraphrohaemolyticus</name>
    <dbReference type="NCBI Taxonomy" id="736"/>
    <lineage>
        <taxon>Bacteria</taxon>
        <taxon>Pseudomonadati</taxon>
        <taxon>Pseudomonadota</taxon>
        <taxon>Gammaproteobacteria</taxon>
        <taxon>Pasteurellales</taxon>
        <taxon>Pasteurellaceae</taxon>
        <taxon>Haemophilus</taxon>
    </lineage>
</organism>
<accession>A0A369ZNN8</accession>
<dbReference type="AlphaFoldDB" id="A0A369ZNN8"/>
<proteinExistence type="predicted"/>
<dbReference type="RefSeq" id="WP_111353819.1">
    <property type="nucleotide sequence ID" value="NZ_QEQF01000003.1"/>
</dbReference>
<dbReference type="Pfam" id="PF05016">
    <property type="entry name" value="ParE_toxin"/>
    <property type="match status" value="1"/>
</dbReference>